<gene>
    <name evidence="3" type="ORF">E2L05_01675</name>
</gene>
<name>A0A4R6B5F0_9RHOB</name>
<dbReference type="Proteomes" id="UP000294562">
    <property type="component" value="Unassembled WGS sequence"/>
</dbReference>
<comment type="caution">
    <text evidence="3">The sequence shown here is derived from an EMBL/GenBank/DDBJ whole genome shotgun (WGS) entry which is preliminary data.</text>
</comment>
<accession>A0A4R6B5F0</accession>
<feature type="domain" description="Gfo/Idh/MocA-like oxidoreductase N-terminal" evidence="1">
    <location>
        <begin position="8"/>
        <end position="119"/>
    </location>
</feature>
<protein>
    <submittedName>
        <fullName evidence="3">Gfo/Idh/MocA family oxidoreductase</fullName>
    </submittedName>
</protein>
<proteinExistence type="predicted"/>
<feature type="domain" description="GFO/IDH/MocA-like oxidoreductase" evidence="2">
    <location>
        <begin position="137"/>
        <end position="256"/>
    </location>
</feature>
<dbReference type="InterPro" id="IPR000683">
    <property type="entry name" value="Gfo/Idh/MocA-like_OxRdtase_N"/>
</dbReference>
<reference evidence="3 4" key="1">
    <citation type="submission" date="2019-03" db="EMBL/GenBank/DDBJ databases">
        <title>Rhodobacteraceae bacterium SM1902, a new member of the family Rhodobacteraceae isolated from Yantai.</title>
        <authorList>
            <person name="Sun Y."/>
        </authorList>
    </citation>
    <scope>NUCLEOTIDE SEQUENCE [LARGE SCALE GENOMIC DNA]</scope>
    <source>
        <strain evidence="3 4">SM1902</strain>
    </source>
</reference>
<dbReference type="Gene3D" id="3.30.360.10">
    <property type="entry name" value="Dihydrodipicolinate Reductase, domain 2"/>
    <property type="match status" value="1"/>
</dbReference>
<dbReference type="PANTHER" id="PTHR43377:SF8">
    <property type="entry name" value="BLR3664 PROTEIN"/>
    <property type="match status" value="1"/>
</dbReference>
<keyword evidence="4" id="KW-1185">Reference proteome</keyword>
<dbReference type="AlphaFoldDB" id="A0A4R6B5F0"/>
<evidence type="ECO:0000313" key="4">
    <source>
        <dbReference type="Proteomes" id="UP000294562"/>
    </source>
</evidence>
<dbReference type="Pfam" id="PF22725">
    <property type="entry name" value="GFO_IDH_MocA_C3"/>
    <property type="match status" value="1"/>
</dbReference>
<dbReference type="InterPro" id="IPR055170">
    <property type="entry name" value="GFO_IDH_MocA-like_dom"/>
</dbReference>
<evidence type="ECO:0000313" key="3">
    <source>
        <dbReference type="EMBL" id="TDL91338.1"/>
    </source>
</evidence>
<dbReference type="PANTHER" id="PTHR43377">
    <property type="entry name" value="BILIVERDIN REDUCTASE A"/>
    <property type="match status" value="1"/>
</dbReference>
<dbReference type="Pfam" id="PF01408">
    <property type="entry name" value="GFO_IDH_MocA"/>
    <property type="match status" value="1"/>
</dbReference>
<evidence type="ECO:0000259" key="1">
    <source>
        <dbReference type="Pfam" id="PF01408"/>
    </source>
</evidence>
<dbReference type="EMBL" id="SMZO01000002">
    <property type="protein sequence ID" value="TDL91338.1"/>
    <property type="molecule type" value="Genomic_DNA"/>
</dbReference>
<evidence type="ECO:0000259" key="2">
    <source>
        <dbReference type="Pfam" id="PF22725"/>
    </source>
</evidence>
<dbReference type="SUPFAM" id="SSF51735">
    <property type="entry name" value="NAD(P)-binding Rossmann-fold domains"/>
    <property type="match status" value="1"/>
</dbReference>
<dbReference type="InterPro" id="IPR036291">
    <property type="entry name" value="NAD(P)-bd_dom_sf"/>
</dbReference>
<dbReference type="InterPro" id="IPR051450">
    <property type="entry name" value="Gfo/Idh/MocA_Oxidoreductases"/>
</dbReference>
<dbReference type="SUPFAM" id="SSF55347">
    <property type="entry name" value="Glyceraldehyde-3-phosphate dehydrogenase-like, C-terminal domain"/>
    <property type="match status" value="1"/>
</dbReference>
<organism evidence="3 4">
    <name type="scientific">Meridianimarinicoccus aquatilis</name>
    <dbReference type="NCBI Taxonomy" id="2552766"/>
    <lineage>
        <taxon>Bacteria</taxon>
        <taxon>Pseudomonadati</taxon>
        <taxon>Pseudomonadota</taxon>
        <taxon>Alphaproteobacteria</taxon>
        <taxon>Rhodobacterales</taxon>
        <taxon>Paracoccaceae</taxon>
        <taxon>Meridianimarinicoccus</taxon>
    </lineage>
</organism>
<dbReference type="GO" id="GO:0000166">
    <property type="term" value="F:nucleotide binding"/>
    <property type="evidence" value="ECO:0007669"/>
    <property type="project" value="InterPro"/>
</dbReference>
<sequence>MRRLPLCVVGGGSIGQRHINCAQASSTVDLTAVVDSNSDRRAELAARGLKVVASLDDVPSSTRAAIVATPTQNHAATATACLDRGLATLVEKPVTETVQEAKALCRRADDLGVPLFTGYHRRCHPFVAEARARLIVLGELVAVQGIWCLRKHDSYFDEPWRKVTGAGPILTNLSHEIDLMQYFAGPITEVTAICSHAARGLAVEDTAALSFRFANGALGNFMLSDSGASPWAFEAATGENPAIAVRGGDPMRFVGTEGAMGFPSLTIWGGADETQTDWRFPLVQMAAPNLPRVDGIAAQLERFVAAAGGAADDVLATGQDGLETMKVLDAVQRAAVSGRTEQVTL</sequence>
<dbReference type="OrthoDB" id="9792935at2"/>
<dbReference type="Gene3D" id="3.40.50.720">
    <property type="entry name" value="NAD(P)-binding Rossmann-like Domain"/>
    <property type="match status" value="1"/>
</dbReference>